<dbReference type="InterPro" id="IPR013783">
    <property type="entry name" value="Ig-like_fold"/>
</dbReference>
<keyword evidence="3" id="KW-1185">Reference proteome</keyword>
<dbReference type="InterPro" id="IPR011467">
    <property type="entry name" value="DUF1573"/>
</dbReference>
<proteinExistence type="predicted"/>
<dbReference type="Pfam" id="PF07610">
    <property type="entry name" value="DUF1573"/>
    <property type="match status" value="1"/>
</dbReference>
<dbReference type="EMBL" id="VORB01000003">
    <property type="protein sequence ID" value="TXC81610.1"/>
    <property type="molecule type" value="Genomic_DNA"/>
</dbReference>
<sequence length="148" mass="15886">MKKVLGLVALVLMVFGAQAQNTVATGPQISVDKEVHDYGTIEKGADPYCYFEVKNTGTEPLVISNAKGSCGCTVPEWSREPVMPGKSTKIKVRYDTKRVGPINKSVTLTSNAVNEPTMVLRIKGNVLNAPAAEAPEKKISEGVPVEKN</sequence>
<evidence type="ECO:0000313" key="3">
    <source>
        <dbReference type="Proteomes" id="UP000321168"/>
    </source>
</evidence>
<feature type="signal peptide" evidence="1">
    <location>
        <begin position="1"/>
        <end position="19"/>
    </location>
</feature>
<accession>A0A5C6V9W6</accession>
<dbReference type="OrthoDB" id="826619at2"/>
<dbReference type="Proteomes" id="UP000321168">
    <property type="component" value="Unassembled WGS sequence"/>
</dbReference>
<dbReference type="PANTHER" id="PTHR37833">
    <property type="entry name" value="LIPOPROTEIN-RELATED"/>
    <property type="match status" value="1"/>
</dbReference>
<dbReference type="AlphaFoldDB" id="A0A5C6V9W6"/>
<organism evidence="2 3">
    <name type="scientific">Luteibaculum oceani</name>
    <dbReference type="NCBI Taxonomy" id="1294296"/>
    <lineage>
        <taxon>Bacteria</taxon>
        <taxon>Pseudomonadati</taxon>
        <taxon>Bacteroidota</taxon>
        <taxon>Flavobacteriia</taxon>
        <taxon>Flavobacteriales</taxon>
        <taxon>Luteibaculaceae</taxon>
        <taxon>Luteibaculum</taxon>
    </lineage>
</organism>
<comment type="caution">
    <text evidence="2">The sequence shown here is derived from an EMBL/GenBank/DDBJ whole genome shotgun (WGS) entry which is preliminary data.</text>
</comment>
<name>A0A5C6V9W6_9FLAO</name>
<evidence type="ECO:0000256" key="1">
    <source>
        <dbReference type="SAM" id="SignalP"/>
    </source>
</evidence>
<keyword evidence="1" id="KW-0732">Signal</keyword>
<dbReference type="PANTHER" id="PTHR37833:SF1">
    <property type="entry name" value="SIGNAL PEPTIDE PROTEIN"/>
    <property type="match status" value="1"/>
</dbReference>
<feature type="chain" id="PRO_5022660530" evidence="1">
    <location>
        <begin position="20"/>
        <end position="148"/>
    </location>
</feature>
<protein>
    <submittedName>
        <fullName evidence="2">DUF1573 domain-containing protein</fullName>
    </submittedName>
</protein>
<dbReference type="RefSeq" id="WP_147013483.1">
    <property type="nucleotide sequence ID" value="NZ_VORB01000003.1"/>
</dbReference>
<dbReference type="Gene3D" id="2.60.40.10">
    <property type="entry name" value="Immunoglobulins"/>
    <property type="match status" value="1"/>
</dbReference>
<reference evidence="2 3" key="1">
    <citation type="submission" date="2019-08" db="EMBL/GenBank/DDBJ databases">
        <title>Genome of Luteibaculum oceani JCM 18817.</title>
        <authorList>
            <person name="Bowman J.P."/>
        </authorList>
    </citation>
    <scope>NUCLEOTIDE SEQUENCE [LARGE SCALE GENOMIC DNA]</scope>
    <source>
        <strain evidence="2 3">JCM 18817</strain>
    </source>
</reference>
<evidence type="ECO:0000313" key="2">
    <source>
        <dbReference type="EMBL" id="TXC81610.1"/>
    </source>
</evidence>
<gene>
    <name evidence="2" type="ORF">FRX97_03560</name>
</gene>